<feature type="region of interest" description="Disordered" evidence="1">
    <location>
        <begin position="37"/>
        <end position="72"/>
    </location>
</feature>
<dbReference type="EMBL" id="HBGV01010682">
    <property type="protein sequence ID" value="CAD9495651.1"/>
    <property type="molecule type" value="Transcribed_RNA"/>
</dbReference>
<feature type="compositionally biased region" description="Polar residues" evidence="1">
    <location>
        <begin position="41"/>
        <end position="54"/>
    </location>
</feature>
<evidence type="ECO:0000313" key="2">
    <source>
        <dbReference type="EMBL" id="CAD9495651.1"/>
    </source>
</evidence>
<proteinExistence type="predicted"/>
<organism evidence="2">
    <name type="scientific">Helicotheca tamesis</name>
    <dbReference type="NCBI Taxonomy" id="374047"/>
    <lineage>
        <taxon>Eukaryota</taxon>
        <taxon>Sar</taxon>
        <taxon>Stramenopiles</taxon>
        <taxon>Ochrophyta</taxon>
        <taxon>Bacillariophyta</taxon>
        <taxon>Mediophyceae</taxon>
        <taxon>Lithodesmiophycidae</taxon>
        <taxon>Lithodesmiales</taxon>
        <taxon>Lithodesmiaceae</taxon>
        <taxon>Helicotheca</taxon>
    </lineage>
</organism>
<sequence>MTKCSTLTLVASAAIFSIAPHTPQAFAPSFSRRDLRHFHVTSPSPNGGVTSSSPFHHGQQRPLFSTESDQQETDAERMLRRARELLAEASAEEENLRASLIDKKHDQDKKYDNIIDALCPAGAATPSTTVVDQLRTKHLSTEMLTHVIKRLHEREITAKGLDHVEQASSHDHTTFKVVSSAEQDKEELARIEGLVEKIIDAAVVLDEEWRAHKEERGEKHVMHTEMVHWTAGNVADVLKSKVRDLRREHDEQFKKRQNEFYEAARRKDMKP</sequence>
<evidence type="ECO:0000256" key="1">
    <source>
        <dbReference type="SAM" id="MobiDB-lite"/>
    </source>
</evidence>
<accession>A0A7S2MPW1</accession>
<reference evidence="2" key="1">
    <citation type="submission" date="2021-01" db="EMBL/GenBank/DDBJ databases">
        <authorList>
            <person name="Corre E."/>
            <person name="Pelletier E."/>
            <person name="Niang G."/>
            <person name="Scheremetjew M."/>
            <person name="Finn R."/>
            <person name="Kale V."/>
            <person name="Holt S."/>
            <person name="Cochrane G."/>
            <person name="Meng A."/>
            <person name="Brown T."/>
            <person name="Cohen L."/>
        </authorList>
    </citation>
    <scope>NUCLEOTIDE SEQUENCE</scope>
    <source>
        <strain evidence="2">CCMP826</strain>
    </source>
</reference>
<protein>
    <submittedName>
        <fullName evidence="2">Uncharacterized protein</fullName>
    </submittedName>
</protein>
<gene>
    <name evidence="2" type="ORF">HTAM1171_LOCUS6586</name>
</gene>
<name>A0A7S2MPW1_9STRA</name>
<dbReference type="AlphaFoldDB" id="A0A7S2MPW1"/>